<dbReference type="Pfam" id="PF13847">
    <property type="entry name" value="Methyltransf_31"/>
    <property type="match status" value="1"/>
</dbReference>
<dbReference type="InParanoid" id="F0ZN72"/>
<dbReference type="VEuPathDB" id="AmoebaDB:DICPUDRAFT_79644"/>
<dbReference type="CDD" id="cd02440">
    <property type="entry name" value="AdoMet_MTases"/>
    <property type="match status" value="1"/>
</dbReference>
<evidence type="ECO:0000259" key="5">
    <source>
        <dbReference type="Pfam" id="PF13847"/>
    </source>
</evidence>
<dbReference type="OrthoDB" id="66144at2759"/>
<evidence type="ECO:0000313" key="7">
    <source>
        <dbReference type="Proteomes" id="UP000001064"/>
    </source>
</evidence>
<dbReference type="FunCoup" id="F0ZN72">
    <property type="interactions" value="20"/>
</dbReference>
<dbReference type="GO" id="GO:1905706">
    <property type="term" value="P:regulation of mitochondrial ATP synthesis coupled proton transport"/>
    <property type="evidence" value="ECO:0000318"/>
    <property type="project" value="GO_Central"/>
</dbReference>
<dbReference type="PANTHER" id="PTHR13610:SF11">
    <property type="entry name" value="METHYLTRANSFERASE DOMAIN-CONTAINING PROTEIN"/>
    <property type="match status" value="1"/>
</dbReference>
<evidence type="ECO:0000256" key="1">
    <source>
        <dbReference type="ARBA" id="ARBA00010633"/>
    </source>
</evidence>
<dbReference type="AlphaFoldDB" id="F0ZN72"/>
<dbReference type="Gene3D" id="3.40.50.150">
    <property type="entry name" value="Vaccinia Virus protein VP39"/>
    <property type="match status" value="1"/>
</dbReference>
<evidence type="ECO:0000256" key="3">
    <source>
        <dbReference type="ARBA" id="ARBA00022679"/>
    </source>
</evidence>
<name>F0ZN72_DICPU</name>
<proteinExistence type="inferred from homology"/>
<feature type="domain" description="Methyltransferase" evidence="5">
    <location>
        <begin position="47"/>
        <end position="162"/>
    </location>
</feature>
<dbReference type="EMBL" id="GL871091">
    <property type="protein sequence ID" value="EGC34600.1"/>
    <property type="molecule type" value="Genomic_DNA"/>
</dbReference>
<evidence type="ECO:0000256" key="4">
    <source>
        <dbReference type="ARBA" id="ARBA00022691"/>
    </source>
</evidence>
<gene>
    <name evidence="6" type="ORF">DICPUDRAFT_79644</name>
</gene>
<organism evidence="6 7">
    <name type="scientific">Dictyostelium purpureum</name>
    <name type="common">Slime mold</name>
    <dbReference type="NCBI Taxonomy" id="5786"/>
    <lineage>
        <taxon>Eukaryota</taxon>
        <taxon>Amoebozoa</taxon>
        <taxon>Evosea</taxon>
        <taxon>Eumycetozoa</taxon>
        <taxon>Dictyostelia</taxon>
        <taxon>Dictyosteliales</taxon>
        <taxon>Dictyosteliaceae</taxon>
        <taxon>Dictyostelium</taxon>
    </lineage>
</organism>
<dbReference type="GO" id="GO:0032259">
    <property type="term" value="P:methylation"/>
    <property type="evidence" value="ECO:0007669"/>
    <property type="project" value="UniProtKB-KW"/>
</dbReference>
<protein>
    <recommendedName>
        <fullName evidence="5">Methyltransferase domain-containing protein</fullName>
    </recommendedName>
</protein>
<reference evidence="7" key="1">
    <citation type="journal article" date="2011" name="Genome Biol.">
        <title>Comparative genomics of the social amoebae Dictyostelium discoideum and Dictyostelium purpureum.</title>
        <authorList>
            <consortium name="US DOE Joint Genome Institute (JGI-PGF)"/>
            <person name="Sucgang R."/>
            <person name="Kuo A."/>
            <person name="Tian X."/>
            <person name="Salerno W."/>
            <person name="Parikh A."/>
            <person name="Feasley C.L."/>
            <person name="Dalin E."/>
            <person name="Tu H."/>
            <person name="Huang E."/>
            <person name="Barry K."/>
            <person name="Lindquist E."/>
            <person name="Shapiro H."/>
            <person name="Bruce D."/>
            <person name="Schmutz J."/>
            <person name="Salamov A."/>
            <person name="Fey P."/>
            <person name="Gaudet P."/>
            <person name="Anjard C."/>
            <person name="Babu M.M."/>
            <person name="Basu S."/>
            <person name="Bushmanova Y."/>
            <person name="van der Wel H."/>
            <person name="Katoh-Kurasawa M."/>
            <person name="Dinh C."/>
            <person name="Coutinho P.M."/>
            <person name="Saito T."/>
            <person name="Elias M."/>
            <person name="Schaap P."/>
            <person name="Kay R.R."/>
            <person name="Henrissat B."/>
            <person name="Eichinger L."/>
            <person name="Rivero F."/>
            <person name="Putnam N.H."/>
            <person name="West C.M."/>
            <person name="Loomis W.F."/>
            <person name="Chisholm R.L."/>
            <person name="Shaulsky G."/>
            <person name="Strassmann J.E."/>
            <person name="Queller D.C."/>
            <person name="Kuspa A."/>
            <person name="Grigoriev I.V."/>
        </authorList>
    </citation>
    <scope>NUCLEOTIDE SEQUENCE [LARGE SCALE GENOMIC DNA]</scope>
    <source>
        <strain evidence="7">QSDP1</strain>
    </source>
</reference>
<dbReference type="InterPro" id="IPR025714">
    <property type="entry name" value="Methyltranfer_dom"/>
</dbReference>
<dbReference type="OMA" id="CYLIPRA"/>
<dbReference type="InterPro" id="IPR029063">
    <property type="entry name" value="SAM-dependent_MTases_sf"/>
</dbReference>
<dbReference type="KEGG" id="dpp:DICPUDRAFT_79644"/>
<dbReference type="STRING" id="5786.F0ZN72"/>
<dbReference type="PANTHER" id="PTHR13610">
    <property type="entry name" value="METHYLTRANSFERASE DOMAIN-CONTAINING PROTEIN"/>
    <property type="match status" value="1"/>
</dbReference>
<dbReference type="GeneID" id="10499471"/>
<dbReference type="InterPro" id="IPR026170">
    <property type="entry name" value="FAM173A/B"/>
</dbReference>
<accession>F0ZN72</accession>
<keyword evidence="4" id="KW-0949">S-adenosyl-L-methionine</keyword>
<evidence type="ECO:0000313" key="6">
    <source>
        <dbReference type="EMBL" id="EGC34600.1"/>
    </source>
</evidence>
<comment type="similarity">
    <text evidence="1">Belongs to the ANT/ATPSC lysine N-methyltransferase family.</text>
</comment>
<keyword evidence="3" id="KW-0808">Transferase</keyword>
<evidence type="ECO:0000256" key="2">
    <source>
        <dbReference type="ARBA" id="ARBA00022603"/>
    </source>
</evidence>
<dbReference type="eggNOG" id="ENOG502S80I">
    <property type="taxonomic scope" value="Eukaryota"/>
</dbReference>
<dbReference type="GO" id="GO:0005739">
    <property type="term" value="C:mitochondrion"/>
    <property type="evidence" value="ECO:0000318"/>
    <property type="project" value="GO_Central"/>
</dbReference>
<sequence>MQCESSDEEWAQPFLDVEDPLPNQICPFATTSEISIKRMLEISSTTKDDIILDMGCGDGRIVIYAAKHFGIRSIGLDINPDLIKLAKENAIKEGVDHLVVFKVQDMANDSFDFKLTTIDSNFFSTTDTSTPLVYPTILTCYLIPRALKAIEPKIKKLVREKGFIQDHRDIRIATIVYPFERWQEVETDNQLKIFLYNNKSIDITPKSLDSSNPVFI</sequence>
<dbReference type="RefSeq" id="XP_003288877.1">
    <property type="nucleotide sequence ID" value="XM_003288829.1"/>
</dbReference>
<keyword evidence="2" id="KW-0489">Methyltransferase</keyword>
<dbReference type="Proteomes" id="UP000001064">
    <property type="component" value="Unassembled WGS sequence"/>
</dbReference>
<keyword evidence="7" id="KW-1185">Reference proteome</keyword>
<dbReference type="SUPFAM" id="SSF53335">
    <property type="entry name" value="S-adenosyl-L-methionine-dependent methyltransferases"/>
    <property type="match status" value="1"/>
</dbReference>
<dbReference type="GO" id="GO:0016279">
    <property type="term" value="F:protein-lysine N-methyltransferase activity"/>
    <property type="evidence" value="ECO:0000318"/>
    <property type="project" value="GO_Central"/>
</dbReference>